<dbReference type="Gene3D" id="3.40.1650.10">
    <property type="entry name" value="RbsD-like domain"/>
    <property type="match status" value="1"/>
</dbReference>
<evidence type="ECO:0000313" key="8">
    <source>
        <dbReference type="Proteomes" id="UP001209803"/>
    </source>
</evidence>
<feature type="binding site" evidence="6">
    <location>
        <position position="103"/>
    </location>
    <ligand>
        <name>substrate</name>
    </ligand>
</feature>
<evidence type="ECO:0000256" key="1">
    <source>
        <dbReference type="ARBA" id="ARBA00000223"/>
    </source>
</evidence>
<dbReference type="InterPro" id="IPR023750">
    <property type="entry name" value="RbsD-like_sf"/>
</dbReference>
<keyword evidence="8" id="KW-1185">Reference proteome</keyword>
<evidence type="ECO:0000256" key="4">
    <source>
        <dbReference type="ARBA" id="ARBA00023235"/>
    </source>
</evidence>
<comment type="pathway">
    <text evidence="6">Carbohydrate metabolism; D-ribose degradation; D-ribose 5-phosphate from beta-D-ribopyranose: step 1/2.</text>
</comment>
<evidence type="ECO:0000256" key="5">
    <source>
        <dbReference type="ARBA" id="ARBA00023277"/>
    </source>
</evidence>
<reference evidence="7 8" key="1">
    <citation type="submission" date="2023-03" db="EMBL/GenBank/DDBJ databases">
        <title>Roseibium porphyridii sp. nov. and Roseibium rhodosorbium sp. nov. isolated from marine algae, Porphyridium cruentum and Rhodosorus marinus, respectively.</title>
        <authorList>
            <person name="Lee M.W."/>
            <person name="Choi B.J."/>
            <person name="Lee J.K."/>
            <person name="Choi D.G."/>
            <person name="Baek J.H."/>
            <person name="Bayburt H."/>
            <person name="Kim J.M."/>
            <person name="Han D.M."/>
            <person name="Kim K.H."/>
            <person name="Jeon C.O."/>
        </authorList>
    </citation>
    <scope>NUCLEOTIDE SEQUENCE [LARGE SCALE GENOMIC DNA]</scope>
    <source>
        <strain evidence="7 8">KMA01</strain>
    </source>
</reference>
<comment type="subunit">
    <text evidence="6">Homodecamer.</text>
</comment>
<comment type="subcellular location">
    <subcellularLocation>
        <location evidence="6">Cytoplasm</location>
    </subcellularLocation>
</comment>
<feature type="binding site" evidence="6">
    <location>
        <position position="28"/>
    </location>
    <ligand>
        <name>substrate</name>
    </ligand>
</feature>
<dbReference type="EC" id="5.4.99.62" evidence="2 6"/>
<feature type="binding site" evidence="6">
    <location>
        <begin position="125"/>
        <end position="127"/>
    </location>
    <ligand>
        <name>substrate</name>
    </ligand>
</feature>
<dbReference type="GO" id="GO:0062193">
    <property type="term" value="F:D-ribose pyranase activity"/>
    <property type="evidence" value="ECO:0007669"/>
    <property type="project" value="UniProtKB-EC"/>
</dbReference>
<dbReference type="RefSeq" id="WP_152500070.1">
    <property type="nucleotide sequence ID" value="NZ_CP120863.1"/>
</dbReference>
<sequence>MKRTQLLNRHLSQLVASLGHLDEIVVADAGLPVPAGVEVIDLAVTPGIPGFFDVLEALSRELIIEQAVFADETSPELGTEIEVRLAHWEADTGKPIAQLKISHDDLKSRSANARAVIRTGECTPYANVILVSGVPF</sequence>
<dbReference type="InterPro" id="IPR007721">
    <property type="entry name" value="RbsD_FucU"/>
</dbReference>
<keyword evidence="5 6" id="KW-0119">Carbohydrate metabolism</keyword>
<dbReference type="InterPro" id="IPR023064">
    <property type="entry name" value="D-ribose_pyranase"/>
</dbReference>
<feature type="active site" description="Proton donor" evidence="6">
    <location>
        <position position="20"/>
    </location>
</feature>
<gene>
    <name evidence="6 7" type="primary">rbsD</name>
    <name evidence="7" type="ORF">K1718_05990</name>
</gene>
<comment type="similarity">
    <text evidence="6">Belongs to the RbsD / FucU family. RbsD subfamily.</text>
</comment>
<evidence type="ECO:0000256" key="3">
    <source>
        <dbReference type="ARBA" id="ARBA00022490"/>
    </source>
</evidence>
<evidence type="ECO:0000256" key="6">
    <source>
        <dbReference type="HAMAP-Rule" id="MF_01661"/>
    </source>
</evidence>
<dbReference type="SUPFAM" id="SSF102546">
    <property type="entry name" value="RbsD-like"/>
    <property type="match status" value="1"/>
</dbReference>
<dbReference type="EMBL" id="CP120863">
    <property type="protein sequence ID" value="WFE90896.1"/>
    <property type="molecule type" value="Genomic_DNA"/>
</dbReference>
<comment type="catalytic activity">
    <reaction evidence="1 6">
        <text>beta-D-ribopyranose = beta-D-ribofuranose</text>
        <dbReference type="Rhea" id="RHEA:25432"/>
        <dbReference type="ChEBI" id="CHEBI:27476"/>
        <dbReference type="ChEBI" id="CHEBI:47002"/>
        <dbReference type="EC" id="5.4.99.62"/>
    </reaction>
</comment>
<keyword evidence="4 6" id="KW-0413">Isomerase</keyword>
<dbReference type="PANTHER" id="PTHR37831:SF1">
    <property type="entry name" value="D-RIBOSE PYRANASE"/>
    <property type="match status" value="1"/>
</dbReference>
<dbReference type="Pfam" id="PF05025">
    <property type="entry name" value="RbsD_FucU"/>
    <property type="match status" value="1"/>
</dbReference>
<name>A0ABY8F5Y3_9HYPH</name>
<protein>
    <recommendedName>
        <fullName evidence="2 6">D-ribose pyranase</fullName>
        <ecNumber evidence="2 6">5.4.99.62</ecNumber>
    </recommendedName>
</protein>
<accession>A0ABY8F5Y3</accession>
<proteinExistence type="inferred from homology"/>
<dbReference type="NCBIfam" id="NF008761">
    <property type="entry name" value="PRK11797.1"/>
    <property type="match status" value="1"/>
</dbReference>
<organism evidence="7 8">
    <name type="scientific">Roseibium porphyridii</name>
    <dbReference type="NCBI Taxonomy" id="2866279"/>
    <lineage>
        <taxon>Bacteria</taxon>
        <taxon>Pseudomonadati</taxon>
        <taxon>Pseudomonadota</taxon>
        <taxon>Alphaproteobacteria</taxon>
        <taxon>Hyphomicrobiales</taxon>
        <taxon>Stappiaceae</taxon>
        <taxon>Roseibium</taxon>
    </lineage>
</organism>
<evidence type="ECO:0000256" key="2">
    <source>
        <dbReference type="ARBA" id="ARBA00012862"/>
    </source>
</evidence>
<dbReference type="HAMAP" id="MF_01661">
    <property type="entry name" value="D_rib_pyranase"/>
    <property type="match status" value="1"/>
</dbReference>
<dbReference type="PANTHER" id="PTHR37831">
    <property type="entry name" value="D-RIBOSE PYRANASE"/>
    <property type="match status" value="1"/>
</dbReference>
<dbReference type="Proteomes" id="UP001209803">
    <property type="component" value="Chromosome"/>
</dbReference>
<evidence type="ECO:0000313" key="7">
    <source>
        <dbReference type="EMBL" id="WFE90896.1"/>
    </source>
</evidence>
<keyword evidence="3 6" id="KW-0963">Cytoplasm</keyword>
<comment type="function">
    <text evidence="6">Catalyzes the interconversion of beta-pyran and beta-furan forms of D-ribose.</text>
</comment>